<evidence type="ECO:0000313" key="2">
    <source>
        <dbReference type="EMBL" id="KAJ7636593.1"/>
    </source>
</evidence>
<evidence type="ECO:0000256" key="1">
    <source>
        <dbReference type="SAM" id="MobiDB-lite"/>
    </source>
</evidence>
<dbReference type="EMBL" id="JARKIF010000006">
    <property type="protein sequence ID" value="KAJ7636593.1"/>
    <property type="molecule type" value="Genomic_DNA"/>
</dbReference>
<organism evidence="2 3">
    <name type="scientific">Roridomyces roridus</name>
    <dbReference type="NCBI Taxonomy" id="1738132"/>
    <lineage>
        <taxon>Eukaryota</taxon>
        <taxon>Fungi</taxon>
        <taxon>Dikarya</taxon>
        <taxon>Basidiomycota</taxon>
        <taxon>Agaricomycotina</taxon>
        <taxon>Agaricomycetes</taxon>
        <taxon>Agaricomycetidae</taxon>
        <taxon>Agaricales</taxon>
        <taxon>Marasmiineae</taxon>
        <taxon>Mycenaceae</taxon>
        <taxon>Roridomyces</taxon>
    </lineage>
</organism>
<accession>A0AAD7C1I9</accession>
<sequence>MLQWSLVLQSFNLCNENFKLLFNQIEFNLQSKPLTTRASAQEKLTKFEMSTGSTLNFVGCRAGCTPACGGGLRLKQDSRGQRKSLARENMNQIILPSLPRWRWRWRYVVAVEDGNLCQAGASREQGVRKGFTSLWHSWESLSAKNLLLRAIAYARQSESMGATSGITDGEGREHNGRASEGTSAENALGYVALVVLRSPGSWVAKYPSTRLLVATCQRPVALSSLSYQRD</sequence>
<dbReference type="AlphaFoldDB" id="A0AAD7C1I9"/>
<evidence type="ECO:0000313" key="3">
    <source>
        <dbReference type="Proteomes" id="UP001221142"/>
    </source>
</evidence>
<keyword evidence="3" id="KW-1185">Reference proteome</keyword>
<reference evidence="2" key="1">
    <citation type="submission" date="2023-03" db="EMBL/GenBank/DDBJ databases">
        <title>Massive genome expansion in bonnet fungi (Mycena s.s.) driven by repeated elements and novel gene families across ecological guilds.</title>
        <authorList>
            <consortium name="Lawrence Berkeley National Laboratory"/>
            <person name="Harder C.B."/>
            <person name="Miyauchi S."/>
            <person name="Viragh M."/>
            <person name="Kuo A."/>
            <person name="Thoen E."/>
            <person name="Andreopoulos B."/>
            <person name="Lu D."/>
            <person name="Skrede I."/>
            <person name="Drula E."/>
            <person name="Henrissat B."/>
            <person name="Morin E."/>
            <person name="Kohler A."/>
            <person name="Barry K."/>
            <person name="LaButti K."/>
            <person name="Morin E."/>
            <person name="Salamov A."/>
            <person name="Lipzen A."/>
            <person name="Mereny Z."/>
            <person name="Hegedus B."/>
            <person name="Baldrian P."/>
            <person name="Stursova M."/>
            <person name="Weitz H."/>
            <person name="Taylor A."/>
            <person name="Grigoriev I.V."/>
            <person name="Nagy L.G."/>
            <person name="Martin F."/>
            <person name="Kauserud H."/>
        </authorList>
    </citation>
    <scope>NUCLEOTIDE SEQUENCE</scope>
    <source>
        <strain evidence="2">9284</strain>
    </source>
</reference>
<proteinExistence type="predicted"/>
<protein>
    <submittedName>
        <fullName evidence="2">Uncharacterized protein</fullName>
    </submittedName>
</protein>
<comment type="caution">
    <text evidence="2">The sequence shown here is derived from an EMBL/GenBank/DDBJ whole genome shotgun (WGS) entry which is preliminary data.</text>
</comment>
<gene>
    <name evidence="2" type="ORF">FB45DRAFT_864624</name>
</gene>
<dbReference type="Proteomes" id="UP001221142">
    <property type="component" value="Unassembled WGS sequence"/>
</dbReference>
<feature type="region of interest" description="Disordered" evidence="1">
    <location>
        <begin position="161"/>
        <end position="181"/>
    </location>
</feature>
<name>A0AAD7C1I9_9AGAR</name>